<evidence type="ECO:0000313" key="2">
    <source>
        <dbReference type="Proteomes" id="UP000283523"/>
    </source>
</evidence>
<evidence type="ECO:0008006" key="3">
    <source>
        <dbReference type="Google" id="ProtNLM"/>
    </source>
</evidence>
<dbReference type="AlphaFoldDB" id="A0A418MET3"/>
<dbReference type="Proteomes" id="UP000283523">
    <property type="component" value="Unassembled WGS sequence"/>
</dbReference>
<accession>A0A418MET3</accession>
<proteinExistence type="predicted"/>
<organism evidence="1 2">
    <name type="scientific">Fibrisoma montanum</name>
    <dbReference type="NCBI Taxonomy" id="2305895"/>
    <lineage>
        <taxon>Bacteria</taxon>
        <taxon>Pseudomonadati</taxon>
        <taxon>Bacteroidota</taxon>
        <taxon>Cytophagia</taxon>
        <taxon>Cytophagales</taxon>
        <taxon>Spirosomataceae</taxon>
        <taxon>Fibrisoma</taxon>
    </lineage>
</organism>
<evidence type="ECO:0000313" key="1">
    <source>
        <dbReference type="EMBL" id="RIV25319.1"/>
    </source>
</evidence>
<dbReference type="OrthoDB" id="1492803at2"/>
<dbReference type="EMBL" id="QXED01000002">
    <property type="protein sequence ID" value="RIV25319.1"/>
    <property type="molecule type" value="Genomic_DNA"/>
</dbReference>
<name>A0A418MET3_9BACT</name>
<reference evidence="1 2" key="1">
    <citation type="submission" date="2018-08" db="EMBL/GenBank/DDBJ databases">
        <title>Fibrisoma montanum sp. nov., isolated from Danxia mountain soil.</title>
        <authorList>
            <person name="Huang Y."/>
        </authorList>
    </citation>
    <scope>NUCLEOTIDE SEQUENCE [LARGE SCALE GENOMIC DNA]</scope>
    <source>
        <strain evidence="1 2">HYT19</strain>
    </source>
</reference>
<keyword evidence="2" id="KW-1185">Reference proteome</keyword>
<gene>
    <name evidence="1" type="ORF">DYU11_08410</name>
</gene>
<dbReference type="RefSeq" id="WP_119667203.1">
    <property type="nucleotide sequence ID" value="NZ_QXED01000002.1"/>
</dbReference>
<protein>
    <recommendedName>
        <fullName evidence="3">DUF669 domain-containing protein</fullName>
    </recommendedName>
</protein>
<comment type="caution">
    <text evidence="1">The sequence shown here is derived from an EMBL/GenBank/DDBJ whole genome shotgun (WGS) entry which is preliminary data.</text>
</comment>
<sequence length="120" mass="13615">MKIAVEKDQDKPLLADGHHTVEITRIDEGTSEYKGIPFFTCRFENEEGYVSQRFYQSPAGMPAIVNLFKTAGLDVKEGDELDTKQLLHKTFDIEVGERSYNDPETGNERTLKQATNFLLS</sequence>